<evidence type="ECO:0000313" key="6">
    <source>
        <dbReference type="EnsemblPlants" id="cds.evm.model.01.2660"/>
    </source>
</evidence>
<dbReference type="GO" id="GO:0005509">
    <property type="term" value="F:calcium ion binding"/>
    <property type="evidence" value="ECO:0007669"/>
    <property type="project" value="InterPro"/>
</dbReference>
<reference evidence="6 8" key="1">
    <citation type="submission" date="2018-11" db="EMBL/GenBank/DDBJ databases">
        <authorList>
            <person name="Grassa J C."/>
        </authorList>
    </citation>
    <scope>NUCLEOTIDE SEQUENCE [LARGE SCALE GENOMIC DNA]</scope>
</reference>
<feature type="domain" description="EF-hand" evidence="4">
    <location>
        <begin position="125"/>
        <end position="160"/>
    </location>
</feature>
<protein>
    <recommendedName>
        <fullName evidence="4">EF-hand domain-containing protein</fullName>
    </recommendedName>
</protein>
<dbReference type="InterPro" id="IPR011992">
    <property type="entry name" value="EF-hand-dom_pair"/>
</dbReference>
<dbReference type="InterPro" id="IPR018247">
    <property type="entry name" value="EF_Hand_1_Ca_BS"/>
</dbReference>
<dbReference type="SUPFAM" id="SSF47473">
    <property type="entry name" value="EF-hand"/>
    <property type="match status" value="1"/>
</dbReference>
<dbReference type="OrthoDB" id="26525at2759"/>
<evidence type="ECO:0000256" key="2">
    <source>
        <dbReference type="ARBA" id="ARBA00022737"/>
    </source>
</evidence>
<gene>
    <name evidence="6" type="primary">LOC115698742</name>
    <name evidence="5" type="ORF">F8388_019271</name>
</gene>
<dbReference type="Gramene" id="evm.model.01.2660">
    <property type="protein sequence ID" value="cds.evm.model.01.2660"/>
    <property type="gene ID" value="evm.TU.01.2660"/>
</dbReference>
<sequence>MSPLSTYDLKRIFQKLDKNGDDLVSLEELSWLLERINNGSVHHQFSKTELESLVGKSSLNFDEFLFFYESISSKHNDEIDDEVEEIIISDLVKAFKVFDQNDDGFISCEELQSVLIRLGLMEENSTDKDCKTMINAFDANSDGQLDFEEFKTMMLLTITS</sequence>
<dbReference type="PROSITE" id="PS00018">
    <property type="entry name" value="EF_HAND_1"/>
    <property type="match status" value="3"/>
</dbReference>
<evidence type="ECO:0000313" key="8">
    <source>
        <dbReference type="Proteomes" id="UP000596661"/>
    </source>
</evidence>
<dbReference type="SMART" id="SM00054">
    <property type="entry name" value="EFh"/>
    <property type="match status" value="3"/>
</dbReference>
<dbReference type="CDD" id="cd00051">
    <property type="entry name" value="EFh"/>
    <property type="match status" value="1"/>
</dbReference>
<organism evidence="5 7">
    <name type="scientific">Cannabis sativa</name>
    <name type="common">Hemp</name>
    <name type="synonym">Marijuana</name>
    <dbReference type="NCBI Taxonomy" id="3483"/>
    <lineage>
        <taxon>Eukaryota</taxon>
        <taxon>Viridiplantae</taxon>
        <taxon>Streptophyta</taxon>
        <taxon>Embryophyta</taxon>
        <taxon>Tracheophyta</taxon>
        <taxon>Spermatophyta</taxon>
        <taxon>Magnoliopsida</taxon>
        <taxon>eudicotyledons</taxon>
        <taxon>Gunneridae</taxon>
        <taxon>Pentapetalae</taxon>
        <taxon>rosids</taxon>
        <taxon>fabids</taxon>
        <taxon>Rosales</taxon>
        <taxon>Cannabaceae</taxon>
        <taxon>Cannabis</taxon>
    </lineage>
</organism>
<dbReference type="InterPro" id="IPR002048">
    <property type="entry name" value="EF_hand_dom"/>
</dbReference>
<dbReference type="Pfam" id="PF13499">
    <property type="entry name" value="EF-hand_7"/>
    <property type="match status" value="1"/>
</dbReference>
<dbReference type="FunFam" id="1.10.238.10:FF:000001">
    <property type="entry name" value="Calmodulin 1"/>
    <property type="match status" value="1"/>
</dbReference>
<dbReference type="AlphaFoldDB" id="A0A7J6FTG0"/>
<dbReference type="PANTHER" id="PTHR10891">
    <property type="entry name" value="EF-HAND CALCIUM-BINDING DOMAIN CONTAINING PROTEIN"/>
    <property type="match status" value="1"/>
</dbReference>
<feature type="domain" description="EF-hand" evidence="4">
    <location>
        <begin position="86"/>
        <end position="121"/>
    </location>
</feature>
<dbReference type="PROSITE" id="PS50222">
    <property type="entry name" value="EF_HAND_2"/>
    <property type="match status" value="3"/>
</dbReference>
<dbReference type="Proteomes" id="UP000525078">
    <property type="component" value="Unassembled WGS sequence"/>
</dbReference>
<evidence type="ECO:0000256" key="1">
    <source>
        <dbReference type="ARBA" id="ARBA00022723"/>
    </source>
</evidence>
<dbReference type="GeneID" id="115698742"/>
<dbReference type="EMBL" id="UZAU01000078">
    <property type="status" value="NOT_ANNOTATED_CDS"/>
    <property type="molecule type" value="Genomic_DNA"/>
</dbReference>
<dbReference type="Gene3D" id="1.10.238.10">
    <property type="entry name" value="EF-hand"/>
    <property type="match status" value="2"/>
</dbReference>
<reference evidence="6" key="3">
    <citation type="submission" date="2021-03" db="UniProtKB">
        <authorList>
            <consortium name="EnsemblPlants"/>
        </authorList>
    </citation>
    <scope>IDENTIFICATION</scope>
</reference>
<dbReference type="Pfam" id="PF13202">
    <property type="entry name" value="EF-hand_5"/>
    <property type="match status" value="1"/>
</dbReference>
<keyword evidence="8" id="KW-1185">Reference proteome</keyword>
<evidence type="ECO:0000313" key="5">
    <source>
        <dbReference type="EMBL" id="KAF4373089.1"/>
    </source>
</evidence>
<evidence type="ECO:0000259" key="4">
    <source>
        <dbReference type="PROSITE" id="PS50222"/>
    </source>
</evidence>
<evidence type="ECO:0000256" key="3">
    <source>
        <dbReference type="ARBA" id="ARBA00022837"/>
    </source>
</evidence>
<accession>A0A803NM42</accession>
<evidence type="ECO:0000313" key="7">
    <source>
        <dbReference type="Proteomes" id="UP000525078"/>
    </source>
</evidence>
<dbReference type="InterPro" id="IPR039647">
    <property type="entry name" value="EF_hand_pair_protein_CML-like"/>
</dbReference>
<reference evidence="5 7" key="2">
    <citation type="journal article" date="2020" name="bioRxiv">
        <title>Sequence and annotation of 42 cannabis genomes reveals extensive copy number variation in cannabinoid synthesis and pathogen resistance genes.</title>
        <authorList>
            <person name="Mckernan K.J."/>
            <person name="Helbert Y."/>
            <person name="Kane L.T."/>
            <person name="Ebling H."/>
            <person name="Zhang L."/>
            <person name="Liu B."/>
            <person name="Eaton Z."/>
            <person name="Mclaughlin S."/>
            <person name="Kingan S."/>
            <person name="Baybayan P."/>
            <person name="Concepcion G."/>
            <person name="Jordan M."/>
            <person name="Riva A."/>
            <person name="Barbazuk W."/>
            <person name="Harkins T."/>
        </authorList>
    </citation>
    <scope>NUCLEOTIDE SEQUENCE [LARGE SCALE GENOMIC DNA]</scope>
    <source>
        <strain evidence="7">cv. Jamaican Lion 4</strain>
        <strain evidence="5">Mother</strain>
        <tissue evidence="5">Leaf</tissue>
    </source>
</reference>
<keyword evidence="2" id="KW-0677">Repeat</keyword>
<dbReference type="RefSeq" id="XP_030481763.1">
    <property type="nucleotide sequence ID" value="XM_030625903.2"/>
</dbReference>
<accession>A0A7J6FTG0</accession>
<dbReference type="EnsemblPlants" id="evm.model.01.2660">
    <property type="protein sequence ID" value="cds.evm.model.01.2660"/>
    <property type="gene ID" value="evm.TU.01.2660"/>
</dbReference>
<proteinExistence type="predicted"/>
<name>A0A7J6FTG0_CANSA</name>
<dbReference type="EMBL" id="JAATIP010000101">
    <property type="protein sequence ID" value="KAF4373089.1"/>
    <property type="molecule type" value="Genomic_DNA"/>
</dbReference>
<feature type="domain" description="EF-hand" evidence="4">
    <location>
        <begin position="8"/>
        <end position="39"/>
    </location>
</feature>
<keyword evidence="1" id="KW-0479">Metal-binding</keyword>
<keyword evidence="3" id="KW-0106">Calcium</keyword>
<dbReference type="OMA" id="GSRNFLC"/>
<dbReference type="Proteomes" id="UP000596661">
    <property type="component" value="Chromosome 1"/>
</dbReference>